<dbReference type="GO" id="GO:0005886">
    <property type="term" value="C:plasma membrane"/>
    <property type="evidence" value="ECO:0007669"/>
    <property type="project" value="UniProtKB-SubCell"/>
</dbReference>
<dbReference type="SUPFAM" id="SSF161098">
    <property type="entry name" value="MetI-like"/>
    <property type="match status" value="1"/>
</dbReference>
<dbReference type="GO" id="GO:0055085">
    <property type="term" value="P:transmembrane transport"/>
    <property type="evidence" value="ECO:0007669"/>
    <property type="project" value="InterPro"/>
</dbReference>
<accession>A0A0B5AIB5</accession>
<evidence type="ECO:0000256" key="3">
    <source>
        <dbReference type="ARBA" id="ARBA00022475"/>
    </source>
</evidence>
<dbReference type="InterPro" id="IPR035906">
    <property type="entry name" value="MetI-like_sf"/>
</dbReference>
<feature type="transmembrane region" description="Helical" evidence="8">
    <location>
        <begin position="121"/>
        <end position="140"/>
    </location>
</feature>
<dbReference type="HOGENOM" id="CLU_016047_3_1_9"/>
<comment type="similarity">
    <text evidence="8">Belongs to the binding-protein-dependent transport system permease family.</text>
</comment>
<keyword evidence="2 8" id="KW-0813">Transport</keyword>
<evidence type="ECO:0000256" key="8">
    <source>
        <dbReference type="RuleBase" id="RU363032"/>
    </source>
</evidence>
<comment type="subcellular location">
    <subcellularLocation>
        <location evidence="1">Cell inner membrane</location>
        <topology evidence="1">Multi-pass membrane protein</topology>
    </subcellularLocation>
    <subcellularLocation>
        <location evidence="8">Cell membrane</location>
        <topology evidence="8">Multi-pass membrane protein</topology>
    </subcellularLocation>
</comment>
<dbReference type="OrthoDB" id="9782004at2"/>
<keyword evidence="7 8" id="KW-0472">Membrane</keyword>
<reference evidence="10 11" key="1">
    <citation type="submission" date="2014-08" db="EMBL/GenBank/DDBJ databases">
        <title>Complete genome of a marine bacteria Jeotgalibacillus malaysiensis.</title>
        <authorList>
            <person name="Yaakop A.S."/>
            <person name="Chan K.-G."/>
            <person name="Goh K.M."/>
        </authorList>
    </citation>
    <scope>NUCLEOTIDE SEQUENCE [LARGE SCALE GENOMIC DNA]</scope>
    <source>
        <strain evidence="10 11">D5</strain>
    </source>
</reference>
<feature type="transmembrane region" description="Helical" evidence="8">
    <location>
        <begin position="5"/>
        <end position="23"/>
    </location>
</feature>
<feature type="domain" description="ABC transmembrane type-1" evidence="9">
    <location>
        <begin position="56"/>
        <end position="244"/>
    </location>
</feature>
<feature type="transmembrane region" description="Helical" evidence="8">
    <location>
        <begin position="94"/>
        <end position="115"/>
    </location>
</feature>
<sequence length="263" mass="28946">MKKNLFYISCLIFFIIPVLLMVIKSVTTPWRSGIALDWTLRGWEVVFQDSRVVESMWTTLLIALAVALINLLAGIPIAKALSHRSFPLKNTLEVILLLPLFLPIMAAAMGLHITMIRMGLANTWLGVTIVHLVPTIPYTIKVLKAGYDRIPQDMLNQGRMLKAGTWHAFRTIELPMLIPSIRSSIFLAVTISAGQYVLTAIIGGGSVLTMPIIYYPFLQSADDTVMAAFSIAFVMIPAAAIMIAEAAAMLVAGRSFLKRMSVL</sequence>
<evidence type="ECO:0000256" key="5">
    <source>
        <dbReference type="ARBA" id="ARBA00022692"/>
    </source>
</evidence>
<keyword evidence="4" id="KW-0997">Cell inner membrane</keyword>
<dbReference type="BioCyc" id="JESP1508404:G14D9-10025-MONOMER"/>
<dbReference type="InterPro" id="IPR000515">
    <property type="entry name" value="MetI-like"/>
</dbReference>
<keyword evidence="3" id="KW-1003">Cell membrane</keyword>
<feature type="transmembrane region" description="Helical" evidence="8">
    <location>
        <begin position="60"/>
        <end position="82"/>
    </location>
</feature>
<evidence type="ECO:0000256" key="4">
    <source>
        <dbReference type="ARBA" id="ARBA00022519"/>
    </source>
</evidence>
<keyword evidence="6 8" id="KW-1133">Transmembrane helix</keyword>
<dbReference type="EMBL" id="CP009416">
    <property type="protein sequence ID" value="AJD90125.1"/>
    <property type="molecule type" value="Genomic_DNA"/>
</dbReference>
<dbReference type="Gene3D" id="1.10.3720.10">
    <property type="entry name" value="MetI-like"/>
    <property type="match status" value="1"/>
</dbReference>
<dbReference type="PANTHER" id="PTHR43357">
    <property type="entry name" value="INNER MEMBRANE ABC TRANSPORTER PERMEASE PROTEIN YDCV"/>
    <property type="match status" value="1"/>
</dbReference>
<organism evidence="10 11">
    <name type="scientific">Jeotgalibacillus malaysiensis</name>
    <dbReference type="NCBI Taxonomy" id="1508404"/>
    <lineage>
        <taxon>Bacteria</taxon>
        <taxon>Bacillati</taxon>
        <taxon>Bacillota</taxon>
        <taxon>Bacilli</taxon>
        <taxon>Bacillales</taxon>
        <taxon>Caryophanaceae</taxon>
        <taxon>Jeotgalibacillus</taxon>
    </lineage>
</organism>
<dbReference type="KEGG" id="jeo:JMA_08080"/>
<evidence type="ECO:0000256" key="7">
    <source>
        <dbReference type="ARBA" id="ARBA00023136"/>
    </source>
</evidence>
<gene>
    <name evidence="10" type="ORF">JMA_08080</name>
</gene>
<dbReference type="CDD" id="cd06261">
    <property type="entry name" value="TM_PBP2"/>
    <property type="match status" value="1"/>
</dbReference>
<dbReference type="STRING" id="1508404.JMA_08080"/>
<dbReference type="PANTHER" id="PTHR43357:SF4">
    <property type="entry name" value="INNER MEMBRANE ABC TRANSPORTER PERMEASE PROTEIN YDCV"/>
    <property type="match status" value="1"/>
</dbReference>
<dbReference type="AlphaFoldDB" id="A0A0B5AIB5"/>
<name>A0A0B5AIB5_9BACL</name>
<keyword evidence="11" id="KW-1185">Reference proteome</keyword>
<evidence type="ECO:0000256" key="1">
    <source>
        <dbReference type="ARBA" id="ARBA00004429"/>
    </source>
</evidence>
<proteinExistence type="inferred from homology"/>
<dbReference type="Pfam" id="PF00528">
    <property type="entry name" value="BPD_transp_1"/>
    <property type="match status" value="1"/>
</dbReference>
<feature type="transmembrane region" description="Helical" evidence="8">
    <location>
        <begin position="226"/>
        <end position="251"/>
    </location>
</feature>
<evidence type="ECO:0000256" key="2">
    <source>
        <dbReference type="ARBA" id="ARBA00022448"/>
    </source>
</evidence>
<keyword evidence="5 8" id="KW-0812">Transmembrane</keyword>
<evidence type="ECO:0000256" key="6">
    <source>
        <dbReference type="ARBA" id="ARBA00022989"/>
    </source>
</evidence>
<feature type="transmembrane region" description="Helical" evidence="8">
    <location>
        <begin position="185"/>
        <end position="214"/>
    </location>
</feature>
<dbReference type="Proteomes" id="UP000031449">
    <property type="component" value="Chromosome"/>
</dbReference>
<evidence type="ECO:0000313" key="11">
    <source>
        <dbReference type="Proteomes" id="UP000031449"/>
    </source>
</evidence>
<evidence type="ECO:0000259" key="9">
    <source>
        <dbReference type="PROSITE" id="PS50928"/>
    </source>
</evidence>
<protein>
    <recommendedName>
        <fullName evidence="9">ABC transmembrane type-1 domain-containing protein</fullName>
    </recommendedName>
</protein>
<dbReference type="PROSITE" id="PS50928">
    <property type="entry name" value="ABC_TM1"/>
    <property type="match status" value="1"/>
</dbReference>
<evidence type="ECO:0000313" key="10">
    <source>
        <dbReference type="EMBL" id="AJD90125.1"/>
    </source>
</evidence>